<comment type="caution">
    <text evidence="2">The sequence shown here is derived from an EMBL/GenBank/DDBJ whole genome shotgun (WGS) entry which is preliminary data.</text>
</comment>
<proteinExistence type="predicted"/>
<organism evidence="2 3">
    <name type="scientific">Streptomyces millisiae</name>
    <dbReference type="NCBI Taxonomy" id="3075542"/>
    <lineage>
        <taxon>Bacteria</taxon>
        <taxon>Bacillati</taxon>
        <taxon>Actinomycetota</taxon>
        <taxon>Actinomycetes</taxon>
        <taxon>Kitasatosporales</taxon>
        <taxon>Streptomycetaceae</taxon>
        <taxon>Streptomyces</taxon>
    </lineage>
</organism>
<dbReference type="EMBL" id="JAVREM010000015">
    <property type="protein sequence ID" value="MDT0319656.1"/>
    <property type="molecule type" value="Genomic_DNA"/>
</dbReference>
<keyword evidence="3" id="KW-1185">Reference proteome</keyword>
<sequence length="323" mass="33984">MIVESHAPAPGEPGRHRRDAAPPPPALLHRRDGILPTTAAALSLPETGALTGTATRAAEAPELHPVVEEIYAGLGTGQRERHLGRCPEAALLSRHLHQIGATDLAEAREALRDAGITTRHIREDGDPEHGSYAPHCRSCAVLIARLGVRSFSAAPLVDDAPAAGAPWGVGNAEEALMAAGWQPGRLHAAQAERWADALSAHRSPHGHPHHLFPAAFEAWAELGAVTLRPIGPGVELAACQVVIDPLLGRHWARTLGELGRALGTELCPLGAEGGGTALLAVDREGRLYCVDHTGDWYLGHDVLTGLNTLLAGARPHRLTAPDA</sequence>
<evidence type="ECO:0000313" key="2">
    <source>
        <dbReference type="EMBL" id="MDT0319656.1"/>
    </source>
</evidence>
<dbReference type="Pfam" id="PF14431">
    <property type="entry name" value="YwqJ-deaminase"/>
    <property type="match status" value="1"/>
</dbReference>
<evidence type="ECO:0000313" key="3">
    <source>
        <dbReference type="Proteomes" id="UP001183420"/>
    </source>
</evidence>
<dbReference type="Pfam" id="PF14433">
    <property type="entry name" value="SUKH-3"/>
    <property type="match status" value="1"/>
</dbReference>
<feature type="region of interest" description="Disordered" evidence="1">
    <location>
        <begin position="1"/>
        <end position="27"/>
    </location>
</feature>
<dbReference type="InterPro" id="IPR025968">
    <property type="entry name" value="YwqJ_deaminase"/>
</dbReference>
<accession>A0ABU2LPY8</accession>
<gene>
    <name evidence="2" type="ORF">RNC47_15055</name>
</gene>
<name>A0ABU2LPY8_9ACTN</name>
<evidence type="ECO:0000256" key="1">
    <source>
        <dbReference type="SAM" id="MobiDB-lite"/>
    </source>
</evidence>
<dbReference type="InterPro" id="IPR025850">
    <property type="entry name" value="SUKH-3"/>
</dbReference>
<dbReference type="Proteomes" id="UP001183420">
    <property type="component" value="Unassembled WGS sequence"/>
</dbReference>
<dbReference type="RefSeq" id="WP_311599078.1">
    <property type="nucleotide sequence ID" value="NZ_JAVREM010000015.1"/>
</dbReference>
<protein>
    <submittedName>
        <fullName evidence="2">SUKH-3 domain-containing protein</fullName>
    </submittedName>
</protein>
<reference evidence="3" key="1">
    <citation type="submission" date="2023-07" db="EMBL/GenBank/DDBJ databases">
        <title>30 novel species of actinomycetes from the DSMZ collection.</title>
        <authorList>
            <person name="Nouioui I."/>
        </authorList>
    </citation>
    <scope>NUCLEOTIDE SEQUENCE [LARGE SCALE GENOMIC DNA]</scope>
    <source>
        <strain evidence="3">DSM 44918</strain>
    </source>
</reference>